<sequence>MRIAVHQMNSGIDTEHNCIAMLGGVAEAKAGGASIYLAPEMSVLIDRDRVRSAQSIVAEESSVALKMLCQAAKDKQIWVHCGSLPLESADGRRANRSLLIDDSGHIVARYDKMHLFDVDLSTGESWRESSAYKGGDGPVLADTPLGKMGLTICYDMRFPDLYSRLAQAGATVFAVPAAFTVPTGKAHWHVLLRARAIESAAFVIAAAQCGKHEDGRETYGHSLVVDPWGTVLLDMGESEGVGFADLDLARVAEVRAQIPVHLNRRDIPPLP</sequence>
<comment type="caution">
    <text evidence="4">The sequence shown here is derived from an EMBL/GenBank/DDBJ whole genome shotgun (WGS) entry which is preliminary data.</text>
</comment>
<evidence type="ECO:0000259" key="3">
    <source>
        <dbReference type="PROSITE" id="PS50263"/>
    </source>
</evidence>
<protein>
    <submittedName>
        <fullName evidence="4">Carbon-nitrogen hydrolase family protein</fullName>
    </submittedName>
</protein>
<dbReference type="Gene3D" id="3.60.110.10">
    <property type="entry name" value="Carbon-nitrogen hydrolase"/>
    <property type="match status" value="1"/>
</dbReference>
<name>A0ABW4MD28_9SPHN</name>
<dbReference type="PANTHER" id="PTHR23088">
    <property type="entry name" value="NITRILASE-RELATED"/>
    <property type="match status" value="1"/>
</dbReference>
<evidence type="ECO:0000313" key="5">
    <source>
        <dbReference type="Proteomes" id="UP001597215"/>
    </source>
</evidence>
<dbReference type="Pfam" id="PF00795">
    <property type="entry name" value="CN_hydrolase"/>
    <property type="match status" value="1"/>
</dbReference>
<keyword evidence="5" id="KW-1185">Reference proteome</keyword>
<keyword evidence="2 4" id="KW-0378">Hydrolase</keyword>
<dbReference type="EMBL" id="JBHUEL010000008">
    <property type="protein sequence ID" value="MFD1766981.1"/>
    <property type="molecule type" value="Genomic_DNA"/>
</dbReference>
<dbReference type="InterPro" id="IPR001110">
    <property type="entry name" value="UPF0012_CS"/>
</dbReference>
<dbReference type="InterPro" id="IPR036526">
    <property type="entry name" value="C-N_Hydrolase_sf"/>
</dbReference>
<feature type="domain" description="CN hydrolase" evidence="3">
    <location>
        <begin position="1"/>
        <end position="248"/>
    </location>
</feature>
<dbReference type="PANTHER" id="PTHR23088:SF27">
    <property type="entry name" value="DEAMINATED GLUTATHIONE AMIDASE"/>
    <property type="match status" value="1"/>
</dbReference>
<dbReference type="SUPFAM" id="SSF56317">
    <property type="entry name" value="Carbon-nitrogen hydrolase"/>
    <property type="match status" value="1"/>
</dbReference>
<dbReference type="InterPro" id="IPR003010">
    <property type="entry name" value="C-N_Hydrolase"/>
</dbReference>
<dbReference type="RefSeq" id="WP_381513774.1">
    <property type="nucleotide sequence ID" value="NZ_JBHUEL010000008.1"/>
</dbReference>
<evidence type="ECO:0000256" key="2">
    <source>
        <dbReference type="ARBA" id="ARBA00022801"/>
    </source>
</evidence>
<dbReference type="Proteomes" id="UP001597215">
    <property type="component" value="Unassembled WGS sequence"/>
</dbReference>
<evidence type="ECO:0000313" key="4">
    <source>
        <dbReference type="EMBL" id="MFD1766981.1"/>
    </source>
</evidence>
<dbReference type="GO" id="GO:0016787">
    <property type="term" value="F:hydrolase activity"/>
    <property type="evidence" value="ECO:0007669"/>
    <property type="project" value="UniProtKB-KW"/>
</dbReference>
<gene>
    <name evidence="4" type="ORF">ACFSAG_09005</name>
</gene>
<evidence type="ECO:0000256" key="1">
    <source>
        <dbReference type="ARBA" id="ARBA00010613"/>
    </source>
</evidence>
<comment type="similarity">
    <text evidence="1">Belongs to the carbon-nitrogen hydrolase superfamily. NIT1/NIT2 family.</text>
</comment>
<accession>A0ABW4MD28</accession>
<reference evidence="5" key="1">
    <citation type="journal article" date="2019" name="Int. J. Syst. Evol. Microbiol.">
        <title>The Global Catalogue of Microorganisms (GCM) 10K type strain sequencing project: providing services to taxonomists for standard genome sequencing and annotation.</title>
        <authorList>
            <consortium name="The Broad Institute Genomics Platform"/>
            <consortium name="The Broad Institute Genome Sequencing Center for Infectious Disease"/>
            <person name="Wu L."/>
            <person name="Ma J."/>
        </authorList>
    </citation>
    <scope>NUCLEOTIDE SEQUENCE [LARGE SCALE GENOMIC DNA]</scope>
    <source>
        <strain evidence="5">CGMCC 1.12449</strain>
    </source>
</reference>
<organism evidence="4 5">
    <name type="scientific">Sphingorhabdus buctiana</name>
    <dbReference type="NCBI Taxonomy" id="1508805"/>
    <lineage>
        <taxon>Bacteria</taxon>
        <taxon>Pseudomonadati</taxon>
        <taxon>Pseudomonadota</taxon>
        <taxon>Alphaproteobacteria</taxon>
        <taxon>Sphingomonadales</taxon>
        <taxon>Sphingomonadaceae</taxon>
        <taxon>Sphingorhabdus</taxon>
    </lineage>
</organism>
<proteinExistence type="inferred from homology"/>
<dbReference type="InterPro" id="IPR045254">
    <property type="entry name" value="Nit1/2_C-N_Hydrolase"/>
</dbReference>
<dbReference type="PROSITE" id="PS50263">
    <property type="entry name" value="CN_HYDROLASE"/>
    <property type="match status" value="1"/>
</dbReference>
<dbReference type="CDD" id="cd07572">
    <property type="entry name" value="nit"/>
    <property type="match status" value="1"/>
</dbReference>
<dbReference type="PROSITE" id="PS01227">
    <property type="entry name" value="UPF0012"/>
    <property type="match status" value="1"/>
</dbReference>